<reference evidence="2" key="1">
    <citation type="submission" date="2007-07" db="EMBL/GenBank/DDBJ databases">
        <title>PCAP assembly of the Caenorhabditis remanei genome.</title>
        <authorList>
            <consortium name="The Caenorhabditis remanei Sequencing Consortium"/>
            <person name="Wilson R.K."/>
        </authorList>
    </citation>
    <scope>NUCLEOTIDE SEQUENCE [LARGE SCALE GENOMIC DNA]</scope>
    <source>
        <strain evidence="2">PB4641</strain>
    </source>
</reference>
<dbReference type="Proteomes" id="UP000008281">
    <property type="component" value="Unassembled WGS sequence"/>
</dbReference>
<proteinExistence type="predicted"/>
<dbReference type="PROSITE" id="PS50181">
    <property type="entry name" value="FBOX"/>
    <property type="match status" value="1"/>
</dbReference>
<evidence type="ECO:0000313" key="2">
    <source>
        <dbReference type="EMBL" id="EFO90294.1"/>
    </source>
</evidence>
<dbReference type="AlphaFoldDB" id="E3N9F0"/>
<organism evidence="3">
    <name type="scientific">Caenorhabditis remanei</name>
    <name type="common">Caenorhabditis vulgaris</name>
    <dbReference type="NCBI Taxonomy" id="31234"/>
    <lineage>
        <taxon>Eukaryota</taxon>
        <taxon>Metazoa</taxon>
        <taxon>Ecdysozoa</taxon>
        <taxon>Nematoda</taxon>
        <taxon>Chromadorea</taxon>
        <taxon>Rhabditida</taxon>
        <taxon>Rhabditina</taxon>
        <taxon>Rhabditomorpha</taxon>
        <taxon>Rhabditoidea</taxon>
        <taxon>Rhabditidae</taxon>
        <taxon>Peloderinae</taxon>
        <taxon>Caenorhabditis</taxon>
    </lineage>
</organism>
<evidence type="ECO:0000313" key="3">
    <source>
        <dbReference type="Proteomes" id="UP000008281"/>
    </source>
</evidence>
<protein>
    <recommendedName>
        <fullName evidence="1">F-box domain-containing protein</fullName>
    </recommendedName>
</protein>
<feature type="domain" description="F-box" evidence="1">
    <location>
        <begin position="4"/>
        <end position="27"/>
    </location>
</feature>
<name>E3N9F0_CAERE</name>
<keyword evidence="3" id="KW-1185">Reference proteome</keyword>
<dbReference type="EMBL" id="DS268565">
    <property type="protein sequence ID" value="EFO90294.1"/>
    <property type="molecule type" value="Genomic_DNA"/>
</dbReference>
<dbReference type="InParanoid" id="E3N9F0"/>
<gene>
    <name evidence="2" type="ORF">CRE_23086</name>
</gene>
<sequence length="27" mass="3166">MEPTFPLLRLPENVIVKVLKNMQLTQL</sequence>
<accession>E3N9F0</accession>
<dbReference type="InterPro" id="IPR001810">
    <property type="entry name" value="F-box_dom"/>
</dbReference>
<evidence type="ECO:0000259" key="1">
    <source>
        <dbReference type="PROSITE" id="PS50181"/>
    </source>
</evidence>
<dbReference type="HOGENOM" id="CLU_221669_0_0_1"/>